<dbReference type="InterPro" id="IPR020845">
    <property type="entry name" value="AMP-binding_CS"/>
</dbReference>
<accession>A0A6J8AZM1</accession>
<organism evidence="3 4">
    <name type="scientific">Mytilus coruscus</name>
    <name type="common">Sea mussel</name>
    <dbReference type="NCBI Taxonomy" id="42192"/>
    <lineage>
        <taxon>Eukaryota</taxon>
        <taxon>Metazoa</taxon>
        <taxon>Spiralia</taxon>
        <taxon>Lophotrochozoa</taxon>
        <taxon>Mollusca</taxon>
        <taxon>Bivalvia</taxon>
        <taxon>Autobranchia</taxon>
        <taxon>Pteriomorphia</taxon>
        <taxon>Mytilida</taxon>
        <taxon>Mytiloidea</taxon>
        <taxon>Mytilidae</taxon>
        <taxon>Mytilinae</taxon>
        <taxon>Mytilus</taxon>
    </lineage>
</organism>
<dbReference type="PANTHER" id="PTHR37916">
    <property type="entry name" value="CHITIN-BINDING TYPE-4 DOMAIN-CONTAINING PROTEIN"/>
    <property type="match status" value="1"/>
</dbReference>
<protein>
    <recommendedName>
        <fullName evidence="5">AMP-dependent synthetase/ligase domain-containing protein</fullName>
    </recommendedName>
</protein>
<evidence type="ECO:0000259" key="2">
    <source>
        <dbReference type="Pfam" id="PF13193"/>
    </source>
</evidence>
<evidence type="ECO:0000313" key="3">
    <source>
        <dbReference type="EMBL" id="CAC5376263.1"/>
    </source>
</evidence>
<dbReference type="InterPro" id="IPR025110">
    <property type="entry name" value="AMP-bd_C"/>
</dbReference>
<dbReference type="EMBL" id="CACVKT020002176">
    <property type="protein sequence ID" value="CAC5376263.1"/>
    <property type="molecule type" value="Genomic_DNA"/>
</dbReference>
<name>A0A6J8AZM1_MYTCO</name>
<dbReference type="PROSITE" id="PS00455">
    <property type="entry name" value="AMP_BINDING"/>
    <property type="match status" value="1"/>
</dbReference>
<dbReference type="Gene3D" id="3.40.50.12780">
    <property type="entry name" value="N-terminal domain of ligase-like"/>
    <property type="match status" value="1"/>
</dbReference>
<keyword evidence="4" id="KW-1185">Reference proteome</keyword>
<proteinExistence type="predicted"/>
<dbReference type="Pfam" id="PF13193">
    <property type="entry name" value="AMP-binding_C"/>
    <property type="match status" value="1"/>
</dbReference>
<dbReference type="Gene3D" id="3.30.300.30">
    <property type="match status" value="1"/>
</dbReference>
<evidence type="ECO:0000259" key="1">
    <source>
        <dbReference type="Pfam" id="PF00501"/>
    </source>
</evidence>
<sequence length="942" mass="106199">MENSQWTIGGRLRHHASTKPDKTAFIIRPAKGAREVISCQEIYEQSVSFAAGLFQKGLRKGDTVGISFFNSRQWLIATFGCQIIGAIPFHFKFRSDNGKEVLPILQILGNCTAIILDSNDEKTNNKFIEGLVNLTNTKEKTVLSHLKCVICEGLDNELVQCINFTNVIELGSEFDKSRLPDTCPDDVIIYLTTSGSTGLPKLVPKTHIQLLDYGEGAVFACEMSADDVFFNDRLFDWLGGYPVVFLVSGSTHVTLADQFTIGSFSDICDFMWLVIESEKCTVSKMLPLFIFELLKRENPTYRLRVIDTSGLPVPANCAEVLGRFCDEFVSHYGSSEMNFVSFKRVKSQSEFSDYCVGKPLPWIEMKVVNKNGKTAKKNEDGELFVRNKKSFSGYFGNLQETEKSIDADGWYRTDDVAFMNDNGEYVVHGRCSDIILCYGAPIKPSNIEAVMMKHPDIAEVCVVRISDPVSFQKPCVCVVPKEGVTLTVDELEAFALKDAINLETMLIKTQIIPLFSFRQVLPNIDCDHCVIRARYNPHKPGETTFYQCADIKIKKSNGLTQSPVMSLPPLSQSLDPEYRTVRKKIDVLRHRNRFGPKIDKQYLVGLSYSPFDKATVNLMNISLTTGYPKYVDGYSLLIIESTFKNDVTKHKSVTRETEKIFGYICAAIGAINSKGNYVGLFHDEQLDDDLSFSFMEIGLHGENIEFYPLKGLNAPINAMLPYSNGSYYTFSIAEGAEKGNYVFEVGTLIFHPDPKDYDPWYQYTPMVKSVPENLYINFQWAEYDPIRHLIYVLMGNENSPDRLQARLYTFSIFNMSIAITDIDVDEFTFTSMHLDKRTGKIYAVSPGLFYSTNVQWHLIEVDPFTGKSERVLQIATFGYFARYYGGSIFNGISPEGILYHVFKLYDTDADVIAAIDIAKKTVTFSEITNLRSVHNLALVNGP</sequence>
<gene>
    <name evidence="3" type="ORF">MCOR_12978</name>
</gene>
<dbReference type="InterPro" id="IPR045851">
    <property type="entry name" value="AMP-bd_C_sf"/>
</dbReference>
<dbReference type="InterPro" id="IPR042099">
    <property type="entry name" value="ANL_N_sf"/>
</dbReference>
<dbReference type="Proteomes" id="UP000507470">
    <property type="component" value="Unassembled WGS sequence"/>
</dbReference>
<dbReference type="AlphaFoldDB" id="A0A6J8AZM1"/>
<feature type="domain" description="AMP-binding enzyme C-terminal" evidence="2">
    <location>
        <begin position="447"/>
        <end position="495"/>
    </location>
</feature>
<evidence type="ECO:0008006" key="5">
    <source>
        <dbReference type="Google" id="ProtNLM"/>
    </source>
</evidence>
<dbReference type="SUPFAM" id="SSF56801">
    <property type="entry name" value="Acetyl-CoA synthetase-like"/>
    <property type="match status" value="1"/>
</dbReference>
<dbReference type="OrthoDB" id="5953112at2759"/>
<dbReference type="PANTHER" id="PTHR37916:SF1">
    <property type="entry name" value="COPPER ACQUISITION FACTOR BIM1-LIKE DOMAIN-CONTAINING PROTEIN"/>
    <property type="match status" value="1"/>
</dbReference>
<feature type="domain" description="AMP-dependent synthetase/ligase" evidence="1">
    <location>
        <begin position="13"/>
        <end position="395"/>
    </location>
</feature>
<reference evidence="3 4" key="1">
    <citation type="submission" date="2020-06" db="EMBL/GenBank/DDBJ databases">
        <authorList>
            <person name="Li R."/>
            <person name="Bekaert M."/>
        </authorList>
    </citation>
    <scope>NUCLEOTIDE SEQUENCE [LARGE SCALE GENOMIC DNA]</scope>
    <source>
        <strain evidence="4">wild</strain>
    </source>
</reference>
<dbReference type="InterPro" id="IPR000873">
    <property type="entry name" value="AMP-dep_synth/lig_dom"/>
</dbReference>
<evidence type="ECO:0000313" key="4">
    <source>
        <dbReference type="Proteomes" id="UP000507470"/>
    </source>
</evidence>
<dbReference type="Pfam" id="PF00501">
    <property type="entry name" value="AMP-binding"/>
    <property type="match status" value="1"/>
</dbReference>